<dbReference type="InParanoid" id="A0A3B1IIJ3"/>
<dbReference type="Bgee" id="ENSAMXG00000037833">
    <property type="expression patterns" value="Expressed in bone element and 4 other cell types or tissues"/>
</dbReference>
<dbReference type="InterPro" id="IPR045860">
    <property type="entry name" value="Snake_toxin-like_sf"/>
</dbReference>
<reference evidence="12" key="1">
    <citation type="submission" date="2013-03" db="EMBL/GenBank/DDBJ databases">
        <authorList>
            <person name="Jeffery W."/>
            <person name="Warren W."/>
            <person name="Wilson R.K."/>
        </authorList>
    </citation>
    <scope>NUCLEOTIDE SEQUENCE</scope>
    <source>
        <strain evidence="12">female</strain>
    </source>
</reference>
<evidence type="ECO:0000256" key="3">
    <source>
        <dbReference type="ARBA" id="ARBA00022622"/>
    </source>
</evidence>
<dbReference type="Ensembl" id="ENSAMXT00000031762.1">
    <property type="protein sequence ID" value="ENSAMXP00000029677.1"/>
    <property type="gene ID" value="ENSAMXG00000037833.1"/>
</dbReference>
<protein>
    <submittedName>
        <fullName evidence="11">Ly6 domain containing, pigment cell</fullName>
    </submittedName>
</protein>
<keyword evidence="12" id="KW-1185">Reference proteome</keyword>
<accession>A0A3B1IIJ3</accession>
<evidence type="ECO:0000256" key="10">
    <source>
        <dbReference type="SAM" id="SignalP"/>
    </source>
</evidence>
<comment type="subcellular location">
    <subcellularLocation>
        <location evidence="1">Cell membrane</location>
        <topology evidence="1">Lipid-anchor</topology>
        <topology evidence="1">GPI-anchor</topology>
    </subcellularLocation>
</comment>
<dbReference type="OrthoDB" id="8919691at2759"/>
<dbReference type="PANTHER" id="PTHR47613">
    <property type="entry name" value="SPERM ACROSOME MEMBRANE-ASSOCIATED PROTEIN 4"/>
    <property type="match status" value="1"/>
</dbReference>
<reference evidence="11" key="4">
    <citation type="submission" date="2025-09" db="UniProtKB">
        <authorList>
            <consortium name="Ensembl"/>
        </authorList>
    </citation>
    <scope>IDENTIFICATION</scope>
</reference>
<keyword evidence="9" id="KW-1133">Transmembrane helix</keyword>
<dbReference type="Proteomes" id="UP000018467">
    <property type="component" value="Unassembled WGS sequence"/>
</dbReference>
<dbReference type="GO" id="GO:0035036">
    <property type="term" value="P:sperm-egg recognition"/>
    <property type="evidence" value="ECO:0007669"/>
    <property type="project" value="TreeGrafter"/>
</dbReference>
<feature type="transmembrane region" description="Helical" evidence="9">
    <location>
        <begin position="109"/>
        <end position="126"/>
    </location>
</feature>
<dbReference type="GO" id="GO:0007623">
    <property type="term" value="P:circadian rhythm"/>
    <property type="evidence" value="ECO:0007669"/>
    <property type="project" value="Ensembl"/>
</dbReference>
<feature type="signal peptide" evidence="10">
    <location>
        <begin position="1"/>
        <end position="20"/>
    </location>
</feature>
<dbReference type="PANTHER" id="PTHR47613:SF1">
    <property type="entry name" value="SPERM ACROSOME MEMBRANE-ASSOCIATED PROTEIN 4"/>
    <property type="match status" value="1"/>
</dbReference>
<organism evidence="11 12">
    <name type="scientific">Astyanax mexicanus</name>
    <name type="common">Blind cave fish</name>
    <name type="synonym">Astyanax fasciatus mexicanus</name>
    <dbReference type="NCBI Taxonomy" id="7994"/>
    <lineage>
        <taxon>Eukaryota</taxon>
        <taxon>Metazoa</taxon>
        <taxon>Chordata</taxon>
        <taxon>Craniata</taxon>
        <taxon>Vertebrata</taxon>
        <taxon>Euteleostomi</taxon>
        <taxon>Actinopterygii</taxon>
        <taxon>Neopterygii</taxon>
        <taxon>Teleostei</taxon>
        <taxon>Ostariophysi</taxon>
        <taxon>Characiformes</taxon>
        <taxon>Characoidei</taxon>
        <taxon>Acestrorhamphidae</taxon>
        <taxon>Acestrorhamphinae</taxon>
        <taxon>Astyanax</taxon>
    </lineage>
</organism>
<dbReference type="SUPFAM" id="SSF57302">
    <property type="entry name" value="Snake toxin-like"/>
    <property type="match status" value="1"/>
</dbReference>
<evidence type="ECO:0000256" key="4">
    <source>
        <dbReference type="ARBA" id="ARBA00022729"/>
    </source>
</evidence>
<dbReference type="GO" id="GO:0005886">
    <property type="term" value="C:plasma membrane"/>
    <property type="evidence" value="ECO:0007669"/>
    <property type="project" value="UniProtKB-SubCell"/>
</dbReference>
<evidence type="ECO:0000256" key="1">
    <source>
        <dbReference type="ARBA" id="ARBA00004609"/>
    </source>
</evidence>
<dbReference type="GeneTree" id="ENSGT00390000002843"/>
<name>A0A3B1IIJ3_ASTMX</name>
<evidence type="ECO:0000256" key="5">
    <source>
        <dbReference type="ARBA" id="ARBA00023136"/>
    </source>
</evidence>
<evidence type="ECO:0000256" key="9">
    <source>
        <dbReference type="SAM" id="Phobius"/>
    </source>
</evidence>
<evidence type="ECO:0000256" key="2">
    <source>
        <dbReference type="ARBA" id="ARBA00022475"/>
    </source>
</evidence>
<evidence type="ECO:0000256" key="7">
    <source>
        <dbReference type="ARBA" id="ARBA00023180"/>
    </source>
</evidence>
<evidence type="ECO:0000313" key="11">
    <source>
        <dbReference type="Ensembl" id="ENSAMXP00000029677.1"/>
    </source>
</evidence>
<keyword evidence="6" id="KW-1015">Disulfide bond</keyword>
<dbReference type="RefSeq" id="XP_007241979.1">
    <property type="nucleotide sequence ID" value="XM_007241917.4"/>
</dbReference>
<evidence type="ECO:0000256" key="6">
    <source>
        <dbReference type="ARBA" id="ARBA00023157"/>
    </source>
</evidence>
<sequence length="127" mass="13712">MMSCLYSSVLFICLLPSVVPLFCYTCVFPAISPLDCIRYPTICGPGQRCLSSKAIGQRGEFQVVLYEKSCVLPALCGITGEKFAMGLNFTFTNECCDTLLCNEASASSGGFYTATLLSLALSLLFLQ</sequence>
<dbReference type="AlphaFoldDB" id="A0A3B1IIJ3"/>
<reference evidence="11" key="3">
    <citation type="submission" date="2025-08" db="UniProtKB">
        <authorList>
            <consortium name="Ensembl"/>
        </authorList>
    </citation>
    <scope>IDENTIFICATION</scope>
</reference>
<keyword evidence="2" id="KW-1003">Cell membrane</keyword>
<keyword evidence="7" id="KW-0325">Glycoprotein</keyword>
<evidence type="ECO:0000256" key="8">
    <source>
        <dbReference type="ARBA" id="ARBA00023288"/>
    </source>
</evidence>
<dbReference type="KEGG" id="amex:103041631"/>
<dbReference type="InterPro" id="IPR046354">
    <property type="entry name" value="SPACA4/Bouncer"/>
</dbReference>
<dbReference type="GeneID" id="103041631"/>
<keyword evidence="4 10" id="KW-0732">Signal</keyword>
<evidence type="ECO:0000313" key="12">
    <source>
        <dbReference type="Proteomes" id="UP000018467"/>
    </source>
</evidence>
<keyword evidence="9" id="KW-0812">Transmembrane</keyword>
<dbReference type="GO" id="GO:0098552">
    <property type="term" value="C:side of membrane"/>
    <property type="evidence" value="ECO:0007669"/>
    <property type="project" value="UniProtKB-KW"/>
</dbReference>
<proteinExistence type="predicted"/>
<feature type="chain" id="PRO_5017304792" evidence="10">
    <location>
        <begin position="21"/>
        <end position="127"/>
    </location>
</feature>
<reference evidence="12" key="2">
    <citation type="journal article" date="2014" name="Nat. Commun.">
        <title>The cavefish genome reveals candidate genes for eye loss.</title>
        <authorList>
            <person name="McGaugh S.E."/>
            <person name="Gross J.B."/>
            <person name="Aken B."/>
            <person name="Blin M."/>
            <person name="Borowsky R."/>
            <person name="Chalopin D."/>
            <person name="Hinaux H."/>
            <person name="Jeffery W.R."/>
            <person name="Keene A."/>
            <person name="Ma L."/>
            <person name="Minx P."/>
            <person name="Murphy D."/>
            <person name="O'Quin K.E."/>
            <person name="Retaux S."/>
            <person name="Rohner N."/>
            <person name="Searle S.M."/>
            <person name="Stahl B.A."/>
            <person name="Tabin C."/>
            <person name="Volff J.N."/>
            <person name="Yoshizawa M."/>
            <person name="Warren W.C."/>
        </authorList>
    </citation>
    <scope>NUCLEOTIDE SEQUENCE [LARGE SCALE GENOMIC DNA]</scope>
    <source>
        <strain evidence="12">female</strain>
    </source>
</reference>
<dbReference type="STRING" id="7994.ENSAMXP00000029677"/>
<keyword evidence="3" id="KW-0336">GPI-anchor</keyword>
<dbReference type="CTD" id="100538040"/>
<keyword evidence="8" id="KW-0449">Lipoprotein</keyword>
<dbReference type="Gene3D" id="2.10.60.10">
    <property type="entry name" value="CD59"/>
    <property type="match status" value="1"/>
</dbReference>
<dbReference type="FunCoup" id="A0A3B1IIJ3">
    <property type="interactions" value="72"/>
</dbReference>
<keyword evidence="5 9" id="KW-0472">Membrane</keyword>